<name>A0A437RCD9_9BURK</name>
<dbReference type="EMBL" id="SACR01000005">
    <property type="protein sequence ID" value="RVU44432.1"/>
    <property type="molecule type" value="Genomic_DNA"/>
</dbReference>
<accession>A0A437RCD9</accession>
<evidence type="ECO:0000313" key="3">
    <source>
        <dbReference type="Proteomes" id="UP000285575"/>
    </source>
</evidence>
<dbReference type="RefSeq" id="WP_128229977.1">
    <property type="nucleotide sequence ID" value="NZ_SACR01000005.1"/>
</dbReference>
<dbReference type="Proteomes" id="UP000285575">
    <property type="component" value="Unassembled WGS sequence"/>
</dbReference>
<organism evidence="2 3">
    <name type="scientific">Rubrivivax rivuli</name>
    <dbReference type="NCBI Taxonomy" id="1862385"/>
    <lineage>
        <taxon>Bacteria</taxon>
        <taxon>Pseudomonadati</taxon>
        <taxon>Pseudomonadota</taxon>
        <taxon>Betaproteobacteria</taxon>
        <taxon>Burkholderiales</taxon>
        <taxon>Sphaerotilaceae</taxon>
        <taxon>Rubrivivax</taxon>
    </lineage>
</organism>
<dbReference type="InterPro" id="IPR012902">
    <property type="entry name" value="N_methyl_site"/>
</dbReference>
<dbReference type="OrthoDB" id="9788802at2"/>
<keyword evidence="1" id="KW-1133">Transmembrane helix</keyword>
<protein>
    <submittedName>
        <fullName evidence="2">Type II secretion system protein</fullName>
    </submittedName>
</protein>
<sequence>MRRTPRFDALRPRSLRRCSGFTLIEAVMVIALTGGLAAVVAQFIVPPVRAYLAVKARGELVDNADLALRRIGRDLRGALPNSVRVSADGQTLELIPTTAAARYATEGSGALSFGEVDTSFGIVGPPLQMNAAQQLVFYNLGPGVDGADAYATNDSALTQAGANRRLATNAAGAASTVTISSLAGLPVGNFAPPYRVYAVDSPVSYRCDLGSGRLVRHQGYGFQASQPLPPSGGSSAVLATGVSACQFSHDGTVVAARAALVSLRLALSTLTSAGSETVTLHHAVHVSNLP</sequence>
<proteinExistence type="predicted"/>
<gene>
    <name evidence="2" type="ORF">EOE66_17345</name>
</gene>
<evidence type="ECO:0000313" key="2">
    <source>
        <dbReference type="EMBL" id="RVU44432.1"/>
    </source>
</evidence>
<keyword evidence="1" id="KW-0812">Transmembrane</keyword>
<dbReference type="PROSITE" id="PS00409">
    <property type="entry name" value="PROKAR_NTER_METHYL"/>
    <property type="match status" value="1"/>
</dbReference>
<evidence type="ECO:0000256" key="1">
    <source>
        <dbReference type="SAM" id="Phobius"/>
    </source>
</evidence>
<dbReference type="AlphaFoldDB" id="A0A437RCD9"/>
<reference evidence="2 3" key="1">
    <citation type="submission" date="2019-01" db="EMBL/GenBank/DDBJ databases">
        <authorList>
            <person name="Chen W.-M."/>
        </authorList>
    </citation>
    <scope>NUCLEOTIDE SEQUENCE [LARGE SCALE GENOMIC DNA]</scope>
    <source>
        <strain evidence="2 3">KYPY4</strain>
    </source>
</reference>
<keyword evidence="3" id="KW-1185">Reference proteome</keyword>
<keyword evidence="1" id="KW-0472">Membrane</keyword>
<feature type="transmembrane region" description="Helical" evidence="1">
    <location>
        <begin position="21"/>
        <end position="45"/>
    </location>
</feature>
<comment type="caution">
    <text evidence="2">The sequence shown here is derived from an EMBL/GenBank/DDBJ whole genome shotgun (WGS) entry which is preliminary data.</text>
</comment>